<evidence type="ECO:0000256" key="1">
    <source>
        <dbReference type="ARBA" id="ARBA00023015"/>
    </source>
</evidence>
<dbReference type="PANTHER" id="PTHR30055">
    <property type="entry name" value="HTH-TYPE TRANSCRIPTIONAL REGULATOR RUTR"/>
    <property type="match status" value="1"/>
</dbReference>
<proteinExistence type="predicted"/>
<reference evidence="6 7" key="1">
    <citation type="submission" date="2021-03" db="EMBL/GenBank/DDBJ databases">
        <title>Sequencing the genomes of 1000 actinobacteria strains.</title>
        <authorList>
            <person name="Klenk H.-P."/>
        </authorList>
    </citation>
    <scope>NUCLEOTIDE SEQUENCE [LARGE SCALE GENOMIC DNA]</scope>
    <source>
        <strain evidence="6 7">DSM 44580</strain>
    </source>
</reference>
<sequence length="203" mass="21926">MPRIRAATIEEHHEMVWAALTEAMRQLLLERDYESITMGHIAAQAGLARNTLYNYAADKRGLVLELARRASRPLAEQVATIAARSEAPAATRLLEIIEAILAAATNHAMRLMFLPNSAPLVNDLPEGPENPFNALVAEVENVVRDGLGTGEFHGIDDVPLAVELLSGVMRAGIDRISRDPDALPATTRATQRIILASITHAGG</sequence>
<dbReference type="InterPro" id="IPR009057">
    <property type="entry name" value="Homeodomain-like_sf"/>
</dbReference>
<comment type="caution">
    <text evidence="6">The sequence shown here is derived from an EMBL/GenBank/DDBJ whole genome shotgun (WGS) entry which is preliminary data.</text>
</comment>
<evidence type="ECO:0000256" key="3">
    <source>
        <dbReference type="ARBA" id="ARBA00023163"/>
    </source>
</evidence>
<dbReference type="PROSITE" id="PS50977">
    <property type="entry name" value="HTH_TETR_2"/>
    <property type="match status" value="1"/>
</dbReference>
<keyword evidence="7" id="KW-1185">Reference proteome</keyword>
<feature type="domain" description="HTH tetR-type" evidence="5">
    <location>
        <begin position="14"/>
        <end position="74"/>
    </location>
</feature>
<organism evidence="6 7">
    <name type="scientific">Crossiella equi</name>
    <dbReference type="NCBI Taxonomy" id="130796"/>
    <lineage>
        <taxon>Bacteria</taxon>
        <taxon>Bacillati</taxon>
        <taxon>Actinomycetota</taxon>
        <taxon>Actinomycetes</taxon>
        <taxon>Pseudonocardiales</taxon>
        <taxon>Pseudonocardiaceae</taxon>
        <taxon>Crossiella</taxon>
    </lineage>
</organism>
<evidence type="ECO:0000256" key="4">
    <source>
        <dbReference type="PROSITE-ProRule" id="PRU00335"/>
    </source>
</evidence>
<keyword evidence="1" id="KW-0805">Transcription regulation</keyword>
<dbReference type="RefSeq" id="WP_086789009.1">
    <property type="nucleotide sequence ID" value="NZ_JAGIOO010000001.1"/>
</dbReference>
<feature type="DNA-binding region" description="H-T-H motif" evidence="4">
    <location>
        <begin position="37"/>
        <end position="56"/>
    </location>
</feature>
<protein>
    <submittedName>
        <fullName evidence="6">AcrR family transcriptional regulator</fullName>
    </submittedName>
</protein>
<gene>
    <name evidence="6" type="ORF">JOF53_008418</name>
</gene>
<dbReference type="EMBL" id="JAGIOO010000001">
    <property type="protein sequence ID" value="MBP2479546.1"/>
    <property type="molecule type" value="Genomic_DNA"/>
</dbReference>
<evidence type="ECO:0000313" key="6">
    <source>
        <dbReference type="EMBL" id="MBP2479546.1"/>
    </source>
</evidence>
<dbReference type="Proteomes" id="UP001519363">
    <property type="component" value="Unassembled WGS sequence"/>
</dbReference>
<dbReference type="InterPro" id="IPR050109">
    <property type="entry name" value="HTH-type_TetR-like_transc_reg"/>
</dbReference>
<dbReference type="Pfam" id="PF00440">
    <property type="entry name" value="TetR_N"/>
    <property type="match status" value="1"/>
</dbReference>
<keyword evidence="3" id="KW-0804">Transcription</keyword>
<keyword evidence="2 4" id="KW-0238">DNA-binding</keyword>
<dbReference type="InterPro" id="IPR001647">
    <property type="entry name" value="HTH_TetR"/>
</dbReference>
<evidence type="ECO:0000256" key="2">
    <source>
        <dbReference type="ARBA" id="ARBA00023125"/>
    </source>
</evidence>
<dbReference type="SUPFAM" id="SSF46689">
    <property type="entry name" value="Homeodomain-like"/>
    <property type="match status" value="1"/>
</dbReference>
<evidence type="ECO:0000313" key="7">
    <source>
        <dbReference type="Proteomes" id="UP001519363"/>
    </source>
</evidence>
<name>A0ABS5ASK5_9PSEU</name>
<dbReference type="PANTHER" id="PTHR30055:SF234">
    <property type="entry name" value="HTH-TYPE TRANSCRIPTIONAL REGULATOR BETI"/>
    <property type="match status" value="1"/>
</dbReference>
<evidence type="ECO:0000259" key="5">
    <source>
        <dbReference type="PROSITE" id="PS50977"/>
    </source>
</evidence>
<accession>A0ABS5ASK5</accession>
<dbReference type="Gene3D" id="1.10.357.10">
    <property type="entry name" value="Tetracycline Repressor, domain 2"/>
    <property type="match status" value="1"/>
</dbReference>